<dbReference type="InterPro" id="IPR016152">
    <property type="entry name" value="PTrfase/Anion_transptr"/>
</dbReference>
<keyword evidence="13 18" id="KW-0812">Transmembrane</keyword>
<dbReference type="EMBL" id="CP011299">
    <property type="protein sequence ID" value="ANF17264.1"/>
    <property type="molecule type" value="Genomic_DNA"/>
</dbReference>
<evidence type="ECO:0000256" key="13">
    <source>
        <dbReference type="ARBA" id="ARBA00022692"/>
    </source>
</evidence>
<proteinExistence type="predicted"/>
<evidence type="ECO:0000256" key="16">
    <source>
        <dbReference type="ARBA" id="ARBA00023136"/>
    </source>
</evidence>
<dbReference type="STRING" id="118110.XW81_02645"/>
<keyword evidence="6" id="KW-0813">Transport</keyword>
<keyword evidence="11" id="KW-0808">Transferase</keyword>
<dbReference type="PROSITE" id="PS00372">
    <property type="entry name" value="PTS_EIIA_TYPE_2_HIS"/>
    <property type="match status" value="1"/>
</dbReference>
<comment type="catalytic activity">
    <reaction evidence="1">
        <text>D-mannitol(out) + N(pros)-phospho-L-histidyl-[protein] = D-mannitol 1-phosphate(in) + L-histidyl-[protein]</text>
        <dbReference type="Rhea" id="RHEA:33363"/>
        <dbReference type="Rhea" id="RHEA-COMP:9745"/>
        <dbReference type="Rhea" id="RHEA-COMP:9746"/>
        <dbReference type="ChEBI" id="CHEBI:16899"/>
        <dbReference type="ChEBI" id="CHEBI:29979"/>
        <dbReference type="ChEBI" id="CHEBI:61381"/>
        <dbReference type="ChEBI" id="CHEBI:64837"/>
        <dbReference type="EC" id="2.7.1.197"/>
    </reaction>
</comment>
<feature type="domain" description="PTS EIIC type-2" evidence="21">
    <location>
        <begin position="12"/>
        <end position="407"/>
    </location>
</feature>
<dbReference type="PANTHER" id="PTHR30181">
    <property type="entry name" value="MANNITOL PERMEASE IIC COMPONENT"/>
    <property type="match status" value="1"/>
</dbReference>
<keyword evidence="23" id="KW-1185">Reference proteome</keyword>
<keyword evidence="12" id="KW-0598">Phosphotransferase system</keyword>
<evidence type="ECO:0000256" key="18">
    <source>
        <dbReference type="SAM" id="Phobius"/>
    </source>
</evidence>
<keyword evidence="10" id="KW-0762">Sugar transport</keyword>
<evidence type="ECO:0000256" key="17">
    <source>
        <dbReference type="ARBA" id="ARBA00030684"/>
    </source>
</evidence>
<evidence type="ECO:0000313" key="23">
    <source>
        <dbReference type="Proteomes" id="UP000077654"/>
    </source>
</evidence>
<evidence type="ECO:0000256" key="3">
    <source>
        <dbReference type="ARBA" id="ARBA00011738"/>
    </source>
</evidence>
<dbReference type="GO" id="GO:0016301">
    <property type="term" value="F:kinase activity"/>
    <property type="evidence" value="ECO:0007669"/>
    <property type="project" value="UniProtKB-KW"/>
</dbReference>
<accession>A0A172WE65</accession>
<keyword evidence="16 18" id="KW-0472">Membrane</keyword>
<evidence type="ECO:0000256" key="1">
    <source>
        <dbReference type="ARBA" id="ARBA00001655"/>
    </source>
</evidence>
<keyword evidence="9" id="KW-0597">Phosphoprotein</keyword>
<keyword evidence="14" id="KW-0418">Kinase</keyword>
<dbReference type="InterPro" id="IPR036095">
    <property type="entry name" value="PTS_EIIB-like_sf"/>
</dbReference>
<dbReference type="InterPro" id="IPR013014">
    <property type="entry name" value="PTS_EIIC_2"/>
</dbReference>
<feature type="transmembrane region" description="Helical" evidence="18">
    <location>
        <begin position="55"/>
        <end position="72"/>
    </location>
</feature>
<dbReference type="Pfam" id="PF02302">
    <property type="entry name" value="PTS_IIB"/>
    <property type="match status" value="1"/>
</dbReference>
<evidence type="ECO:0000256" key="12">
    <source>
        <dbReference type="ARBA" id="ARBA00022683"/>
    </source>
</evidence>
<protein>
    <recommendedName>
        <fullName evidence="5">PTS system mannitol-specific EIICBA component</fullName>
        <ecNumber evidence="4">2.7.1.197</ecNumber>
    </recommendedName>
    <alternativeName>
        <fullName evidence="17">EIICBA-Mtl</fullName>
    </alternativeName>
</protein>
<dbReference type="InterPro" id="IPR003352">
    <property type="entry name" value="PTS_EIIC"/>
</dbReference>
<feature type="transmembrane region" description="Helical" evidence="18">
    <location>
        <begin position="20"/>
        <end position="43"/>
    </location>
</feature>
<evidence type="ECO:0000256" key="4">
    <source>
        <dbReference type="ARBA" id="ARBA00011909"/>
    </source>
</evidence>
<dbReference type="GO" id="GO:0009401">
    <property type="term" value="P:phosphoenolpyruvate-dependent sugar phosphotransferase system"/>
    <property type="evidence" value="ECO:0007669"/>
    <property type="project" value="UniProtKB-KW"/>
</dbReference>
<dbReference type="InterPro" id="IPR013011">
    <property type="entry name" value="PTS_EIIB_2"/>
</dbReference>
<feature type="transmembrane region" description="Helical" evidence="18">
    <location>
        <begin position="84"/>
        <end position="113"/>
    </location>
</feature>
<evidence type="ECO:0000256" key="15">
    <source>
        <dbReference type="ARBA" id="ARBA00022989"/>
    </source>
</evidence>
<dbReference type="RefSeq" id="WP_075474393.1">
    <property type="nucleotide sequence ID" value="NZ_CP011299.1"/>
</dbReference>
<evidence type="ECO:0000313" key="22">
    <source>
        <dbReference type="EMBL" id="ANF17264.1"/>
    </source>
</evidence>
<dbReference type="Gene3D" id="3.40.50.2300">
    <property type="match status" value="1"/>
</dbReference>
<dbReference type="InterPro" id="IPR002178">
    <property type="entry name" value="PTS_EIIA_type-2_dom"/>
</dbReference>
<feature type="transmembrane region" description="Helical" evidence="18">
    <location>
        <begin position="213"/>
        <end position="234"/>
    </location>
</feature>
<dbReference type="PATRIC" id="fig|118110.3.peg.525"/>
<dbReference type="GO" id="GO:0090563">
    <property type="term" value="F:protein-phosphocysteine-sugar phosphotransferase activity"/>
    <property type="evidence" value="ECO:0007669"/>
    <property type="project" value="TreeGrafter"/>
</dbReference>
<feature type="domain" description="PTS EIIA type-2" evidence="19">
    <location>
        <begin position="495"/>
        <end position="637"/>
    </location>
</feature>
<dbReference type="Pfam" id="PF00359">
    <property type="entry name" value="PTS_EIIA_2"/>
    <property type="match status" value="1"/>
</dbReference>
<evidence type="ECO:0000256" key="5">
    <source>
        <dbReference type="ARBA" id="ARBA00015039"/>
    </source>
</evidence>
<keyword evidence="7" id="KW-1003">Cell membrane</keyword>
<dbReference type="CDD" id="cd05567">
    <property type="entry name" value="PTS_IIB_mannitol"/>
    <property type="match status" value="1"/>
</dbReference>
<evidence type="ECO:0000259" key="21">
    <source>
        <dbReference type="PROSITE" id="PS51104"/>
    </source>
</evidence>
<dbReference type="GO" id="GO:0022872">
    <property type="term" value="F:protein-N(PI)-phosphohistidine-mannitol phosphotransferase system transmembrane transporter activity"/>
    <property type="evidence" value="ECO:0007669"/>
    <property type="project" value="InterPro"/>
</dbReference>
<evidence type="ECO:0000256" key="6">
    <source>
        <dbReference type="ARBA" id="ARBA00022448"/>
    </source>
</evidence>
<dbReference type="NCBIfam" id="NF011663">
    <property type="entry name" value="PRK15083.1"/>
    <property type="match status" value="1"/>
</dbReference>
<evidence type="ECO:0000256" key="11">
    <source>
        <dbReference type="ARBA" id="ARBA00022679"/>
    </source>
</evidence>
<dbReference type="Gene3D" id="3.40.930.10">
    <property type="entry name" value="Mannitol-specific EII, Chain A"/>
    <property type="match status" value="1"/>
</dbReference>
<evidence type="ECO:0000259" key="20">
    <source>
        <dbReference type="PROSITE" id="PS51099"/>
    </source>
</evidence>
<feature type="domain" description="PTS EIIB type-2" evidence="20">
    <location>
        <begin position="380"/>
        <end position="471"/>
    </location>
</feature>
<name>A0A172WE65_BUCSC</name>
<dbReference type="Pfam" id="PF02378">
    <property type="entry name" value="PTS_EIIC"/>
    <property type="match status" value="1"/>
</dbReference>
<dbReference type="PROSITE" id="PS51094">
    <property type="entry name" value="PTS_EIIA_TYPE_2"/>
    <property type="match status" value="1"/>
</dbReference>
<keyword evidence="8" id="KW-0997">Cell inner membrane</keyword>
<dbReference type="InterPro" id="IPR029503">
    <property type="entry name" value="PTS_EIIB_mannitol"/>
</dbReference>
<dbReference type="PANTHER" id="PTHR30181:SF2">
    <property type="entry name" value="PTS SYSTEM MANNITOL-SPECIFIC EIICBA COMPONENT"/>
    <property type="match status" value="1"/>
</dbReference>
<dbReference type="GO" id="GO:0005886">
    <property type="term" value="C:plasma membrane"/>
    <property type="evidence" value="ECO:0007669"/>
    <property type="project" value="UniProtKB-SubCell"/>
</dbReference>
<dbReference type="PROSITE" id="PS51099">
    <property type="entry name" value="PTS_EIIB_TYPE_2"/>
    <property type="match status" value="1"/>
</dbReference>
<dbReference type="SUPFAM" id="SSF55804">
    <property type="entry name" value="Phoshotransferase/anion transport protein"/>
    <property type="match status" value="1"/>
</dbReference>
<gene>
    <name evidence="22" type="ORF">XW81_02645</name>
</gene>
<dbReference type="InterPro" id="IPR003501">
    <property type="entry name" value="PTS_EIIB_2/3"/>
</dbReference>
<organism evidence="22 23">
    <name type="scientific">Buchnera aphidicola subsp. Schlechtendalia chinensis</name>
    <dbReference type="NCBI Taxonomy" id="118110"/>
    <lineage>
        <taxon>Bacteria</taxon>
        <taxon>Pseudomonadati</taxon>
        <taxon>Pseudomonadota</taxon>
        <taxon>Gammaproteobacteria</taxon>
        <taxon>Enterobacterales</taxon>
        <taxon>Erwiniaceae</taxon>
        <taxon>Buchnera</taxon>
    </lineage>
</organism>
<evidence type="ECO:0000256" key="14">
    <source>
        <dbReference type="ARBA" id="ARBA00022777"/>
    </source>
</evidence>
<evidence type="ECO:0000259" key="19">
    <source>
        <dbReference type="PROSITE" id="PS51094"/>
    </source>
</evidence>
<dbReference type="EC" id="2.7.1.197" evidence="4"/>
<dbReference type="Proteomes" id="UP000077654">
    <property type="component" value="Chromosome"/>
</dbReference>
<dbReference type="CDD" id="cd00211">
    <property type="entry name" value="PTS_IIA_fru"/>
    <property type="match status" value="1"/>
</dbReference>
<dbReference type="PROSITE" id="PS51104">
    <property type="entry name" value="PTS_EIIC_TYPE_2"/>
    <property type="match status" value="1"/>
</dbReference>
<comment type="subunit">
    <text evidence="3">Homodimer.</text>
</comment>
<dbReference type="SUPFAM" id="SSF52794">
    <property type="entry name" value="PTS system IIB component-like"/>
    <property type="match status" value="1"/>
</dbReference>
<dbReference type="OrthoDB" id="9814222at2"/>
<dbReference type="AlphaFoldDB" id="A0A172WE65"/>
<evidence type="ECO:0000256" key="2">
    <source>
        <dbReference type="ARBA" id="ARBA00004429"/>
    </source>
</evidence>
<dbReference type="InterPro" id="IPR050893">
    <property type="entry name" value="Sugar_PTS"/>
</dbReference>
<evidence type="ECO:0000256" key="8">
    <source>
        <dbReference type="ARBA" id="ARBA00022519"/>
    </source>
</evidence>
<keyword evidence="15 18" id="KW-1133">Transmembrane helix</keyword>
<evidence type="ECO:0000256" key="9">
    <source>
        <dbReference type="ARBA" id="ARBA00022553"/>
    </source>
</evidence>
<sequence>MSMLIKVKIQNIGRFLSKMIMPNISAFIAWGLISGLFLHYGWIPSKNLEKIIDPMMIYLFPILIASTGGRLINGKRGAIVGSIAVIGAIVSTNFPMLLGAMMIGPLSGWVVLYFDKIFKGKVASSFKMLVNNFSAAIVGILLSIISFFIIGPCVEKFSSILEYGVNLIVQKNFLPFISVLIEPAKVLFLNNAINHGIFSSLGLQEVKEFNKSVFYLIESNPGPGLGVLIALLLLEYNNKESNSSLRNAAIIQFFGGIHEIYFSYVLLKPTLIIALILGGMTNIFILTFFNGGLISPVSPGSIISILALTPKGLYFVNLCAVIMSFFISFLVSFCILKTFNKNYQNSSKGALQKCEVKDIELNNFMTKNCNNNFYFERKIKKIVVACDAGMGSSAIGAEMLKKIFNDFKIDIIVLNSAIDSIPDDSDLVITHKNLTERAKIKHPNFQHVSLNNFLDNNFYQNLGKSLIKSNVCETNINRNNVIQTLESGIDINNFFFFTKKNIFLNQKAKNKEEAIRFIGSELVKQGYVKQEYILAMLEREKIMSTWLGESIALPHGTIKAKDSILRTGAIFCQFPEGVHFGDNPDEIAFLVIGIAARNNEHVKVVSDITSILDDNEVIKILSSTKNVNYVLELFQKKRLRK</sequence>
<feature type="transmembrane region" description="Helical" evidence="18">
    <location>
        <begin position="133"/>
        <end position="153"/>
    </location>
</feature>
<feature type="transmembrane region" description="Helical" evidence="18">
    <location>
        <begin position="314"/>
        <end position="336"/>
    </location>
</feature>
<evidence type="ECO:0000256" key="7">
    <source>
        <dbReference type="ARBA" id="ARBA00022475"/>
    </source>
</evidence>
<feature type="transmembrane region" description="Helical" evidence="18">
    <location>
        <begin position="271"/>
        <end position="294"/>
    </location>
</feature>
<evidence type="ECO:0000256" key="10">
    <source>
        <dbReference type="ARBA" id="ARBA00022597"/>
    </source>
</evidence>
<reference evidence="22 23" key="1">
    <citation type="submission" date="2015-04" db="EMBL/GenBank/DDBJ databases">
        <title>Buchnera aphidicola assembly.</title>
        <authorList>
            <person name="Zhang Y."/>
        </authorList>
    </citation>
    <scope>NUCLEOTIDE SEQUENCE [LARGE SCALE GENOMIC DNA]</scope>
    <source>
        <strain evidence="22 23">SC</strain>
    </source>
</reference>
<comment type="subcellular location">
    <subcellularLocation>
        <location evidence="2">Cell inner membrane</location>
        <topology evidence="2">Multi-pass membrane protein</topology>
    </subcellularLocation>
</comment>